<name>A0AAE1FRQ8_PETCI</name>
<protein>
    <recommendedName>
        <fullName evidence="4">Secreted protein</fullName>
    </recommendedName>
</protein>
<gene>
    <name evidence="2" type="ORF">Pcinc_016078</name>
</gene>
<feature type="chain" id="PRO_5041973617" description="Secreted protein" evidence="1">
    <location>
        <begin position="30"/>
        <end position="85"/>
    </location>
</feature>
<sequence>MSQAFNSLAPYLIPHVLSVLIMSQALTSALTSRINVPYLTPQIASSPRIPRPDQTPPPPLVSRRRVWAMVSETVKGSESRTSVRK</sequence>
<dbReference type="EMBL" id="JAWQEG010001458">
    <property type="protein sequence ID" value="KAK3879344.1"/>
    <property type="molecule type" value="Genomic_DNA"/>
</dbReference>
<dbReference type="AlphaFoldDB" id="A0AAE1FRQ8"/>
<evidence type="ECO:0000313" key="2">
    <source>
        <dbReference type="EMBL" id="KAK3879344.1"/>
    </source>
</evidence>
<accession>A0AAE1FRQ8</accession>
<feature type="signal peptide" evidence="1">
    <location>
        <begin position="1"/>
        <end position="29"/>
    </location>
</feature>
<organism evidence="2 3">
    <name type="scientific">Petrolisthes cinctipes</name>
    <name type="common">Flat porcelain crab</name>
    <dbReference type="NCBI Taxonomy" id="88211"/>
    <lineage>
        <taxon>Eukaryota</taxon>
        <taxon>Metazoa</taxon>
        <taxon>Ecdysozoa</taxon>
        <taxon>Arthropoda</taxon>
        <taxon>Crustacea</taxon>
        <taxon>Multicrustacea</taxon>
        <taxon>Malacostraca</taxon>
        <taxon>Eumalacostraca</taxon>
        <taxon>Eucarida</taxon>
        <taxon>Decapoda</taxon>
        <taxon>Pleocyemata</taxon>
        <taxon>Anomura</taxon>
        <taxon>Galatheoidea</taxon>
        <taxon>Porcellanidae</taxon>
        <taxon>Petrolisthes</taxon>
    </lineage>
</organism>
<keyword evidence="3" id="KW-1185">Reference proteome</keyword>
<keyword evidence="1" id="KW-0732">Signal</keyword>
<evidence type="ECO:0008006" key="4">
    <source>
        <dbReference type="Google" id="ProtNLM"/>
    </source>
</evidence>
<evidence type="ECO:0000256" key="1">
    <source>
        <dbReference type="SAM" id="SignalP"/>
    </source>
</evidence>
<reference evidence="2" key="1">
    <citation type="submission" date="2023-10" db="EMBL/GenBank/DDBJ databases">
        <title>Genome assemblies of two species of porcelain crab, Petrolisthes cinctipes and Petrolisthes manimaculis (Anomura: Porcellanidae).</title>
        <authorList>
            <person name="Angst P."/>
        </authorList>
    </citation>
    <scope>NUCLEOTIDE SEQUENCE</scope>
    <source>
        <strain evidence="2">PB745_01</strain>
        <tissue evidence="2">Gill</tissue>
    </source>
</reference>
<dbReference type="Proteomes" id="UP001286313">
    <property type="component" value="Unassembled WGS sequence"/>
</dbReference>
<comment type="caution">
    <text evidence="2">The sequence shown here is derived from an EMBL/GenBank/DDBJ whole genome shotgun (WGS) entry which is preliminary data.</text>
</comment>
<evidence type="ECO:0000313" key="3">
    <source>
        <dbReference type="Proteomes" id="UP001286313"/>
    </source>
</evidence>
<proteinExistence type="predicted"/>